<feature type="binding site" evidence="11">
    <location>
        <position position="48"/>
    </location>
    <ligand>
        <name>substrate</name>
    </ligand>
</feature>
<evidence type="ECO:0000313" key="13">
    <source>
        <dbReference type="Proteomes" id="UP000641137"/>
    </source>
</evidence>
<dbReference type="RefSeq" id="WP_189488858.1">
    <property type="nucleotide sequence ID" value="NZ_BMZO01000003.1"/>
</dbReference>
<keyword evidence="7 11" id="KW-0418">Kinase</keyword>
<name>A0A8J3GGW2_9HYPH</name>
<dbReference type="GO" id="GO:0009229">
    <property type="term" value="P:thiamine diphosphate biosynthetic process"/>
    <property type="evidence" value="ECO:0007669"/>
    <property type="project" value="UniProtKB-UniRule"/>
</dbReference>
<dbReference type="AlphaFoldDB" id="A0A8J3GGW2"/>
<dbReference type="UniPathway" id="UPA00060">
    <property type="reaction ID" value="UER00139"/>
</dbReference>
<dbReference type="Pfam" id="PF02110">
    <property type="entry name" value="HK"/>
    <property type="match status" value="1"/>
</dbReference>
<dbReference type="EMBL" id="BMZO01000003">
    <property type="protein sequence ID" value="GHC67563.1"/>
    <property type="molecule type" value="Genomic_DNA"/>
</dbReference>
<gene>
    <name evidence="11 12" type="primary">thiM</name>
    <name evidence="12" type="ORF">GCM10010136_11710</name>
</gene>
<dbReference type="InterPro" id="IPR000417">
    <property type="entry name" value="Hyethyz_kinase"/>
</dbReference>
<evidence type="ECO:0000256" key="6">
    <source>
        <dbReference type="ARBA" id="ARBA00022741"/>
    </source>
</evidence>
<feature type="binding site" evidence="11">
    <location>
        <position position="196"/>
    </location>
    <ligand>
        <name>substrate</name>
    </ligand>
</feature>
<evidence type="ECO:0000256" key="11">
    <source>
        <dbReference type="HAMAP-Rule" id="MF_00228"/>
    </source>
</evidence>
<dbReference type="GO" id="GO:0005524">
    <property type="term" value="F:ATP binding"/>
    <property type="evidence" value="ECO:0007669"/>
    <property type="project" value="UniProtKB-UniRule"/>
</dbReference>
<keyword evidence="9 11" id="KW-0460">Magnesium</keyword>
<dbReference type="Proteomes" id="UP000641137">
    <property type="component" value="Unassembled WGS sequence"/>
</dbReference>
<evidence type="ECO:0000256" key="2">
    <source>
        <dbReference type="ARBA" id="ARBA00001946"/>
    </source>
</evidence>
<reference evidence="12" key="2">
    <citation type="submission" date="2020-09" db="EMBL/GenBank/DDBJ databases">
        <authorList>
            <person name="Sun Q."/>
            <person name="Kim S."/>
        </authorList>
    </citation>
    <scope>NUCLEOTIDE SEQUENCE</scope>
    <source>
        <strain evidence="12">KCTC 42097</strain>
    </source>
</reference>
<dbReference type="NCBIfam" id="NF006830">
    <property type="entry name" value="PRK09355.1"/>
    <property type="match status" value="1"/>
</dbReference>
<protein>
    <recommendedName>
        <fullName evidence="11">Hydroxyethylthiazole kinase</fullName>
        <ecNumber evidence="11">2.7.1.50</ecNumber>
    </recommendedName>
    <alternativeName>
        <fullName evidence="11">4-methyl-5-beta-hydroxyethylthiazole kinase</fullName>
        <shortName evidence="11">TH kinase</shortName>
        <shortName evidence="11">Thz kinase</shortName>
    </alternativeName>
</protein>
<dbReference type="SUPFAM" id="SSF53613">
    <property type="entry name" value="Ribokinase-like"/>
    <property type="match status" value="1"/>
</dbReference>
<evidence type="ECO:0000313" key="12">
    <source>
        <dbReference type="EMBL" id="GHC67563.1"/>
    </source>
</evidence>
<dbReference type="EC" id="2.7.1.50" evidence="11"/>
<dbReference type="PRINTS" id="PR01099">
    <property type="entry name" value="HYETHTZKNASE"/>
</dbReference>
<comment type="caution">
    <text evidence="12">The sequence shown here is derived from an EMBL/GenBank/DDBJ whole genome shotgun (WGS) entry which is preliminary data.</text>
</comment>
<dbReference type="GO" id="GO:0009228">
    <property type="term" value="P:thiamine biosynthetic process"/>
    <property type="evidence" value="ECO:0007669"/>
    <property type="project" value="UniProtKB-KW"/>
</dbReference>
<feature type="binding site" evidence="11">
    <location>
        <position position="169"/>
    </location>
    <ligand>
        <name>ATP</name>
        <dbReference type="ChEBI" id="CHEBI:30616"/>
    </ligand>
</feature>
<evidence type="ECO:0000256" key="5">
    <source>
        <dbReference type="ARBA" id="ARBA00022723"/>
    </source>
</evidence>
<evidence type="ECO:0000256" key="3">
    <source>
        <dbReference type="ARBA" id="ARBA00004868"/>
    </source>
</evidence>
<keyword evidence="8 11" id="KW-0067">ATP-binding</keyword>
<evidence type="ECO:0000256" key="7">
    <source>
        <dbReference type="ARBA" id="ARBA00022777"/>
    </source>
</evidence>
<feature type="binding site" evidence="11">
    <location>
        <position position="123"/>
    </location>
    <ligand>
        <name>ATP</name>
        <dbReference type="ChEBI" id="CHEBI:30616"/>
    </ligand>
</feature>
<evidence type="ECO:0000256" key="10">
    <source>
        <dbReference type="ARBA" id="ARBA00022977"/>
    </source>
</evidence>
<dbReference type="PIRSF" id="PIRSF000513">
    <property type="entry name" value="Thz_kinase"/>
    <property type="match status" value="1"/>
</dbReference>
<evidence type="ECO:0000256" key="8">
    <source>
        <dbReference type="ARBA" id="ARBA00022840"/>
    </source>
</evidence>
<dbReference type="NCBIfam" id="TIGR00694">
    <property type="entry name" value="thiM"/>
    <property type="match status" value="1"/>
</dbReference>
<keyword evidence="13" id="KW-1185">Reference proteome</keyword>
<evidence type="ECO:0000256" key="4">
    <source>
        <dbReference type="ARBA" id="ARBA00022679"/>
    </source>
</evidence>
<dbReference type="GO" id="GO:0000287">
    <property type="term" value="F:magnesium ion binding"/>
    <property type="evidence" value="ECO:0007669"/>
    <property type="project" value="UniProtKB-UniRule"/>
</dbReference>
<comment type="pathway">
    <text evidence="3 11">Cofactor biosynthesis; thiamine diphosphate biosynthesis; 4-methyl-5-(2-phosphoethyl)-thiazole from 5-(2-hydroxyethyl)-4-methylthiazole: step 1/1.</text>
</comment>
<accession>A0A8J3GGW2</accession>
<dbReference type="InterPro" id="IPR029056">
    <property type="entry name" value="Ribokinase-like"/>
</dbReference>
<comment type="function">
    <text evidence="11">Catalyzes the phosphorylation of the hydroxyl group of 4-methyl-5-beta-hydroxyethylthiazole (THZ).</text>
</comment>
<keyword evidence="5 11" id="KW-0479">Metal-binding</keyword>
<dbReference type="CDD" id="cd01170">
    <property type="entry name" value="THZ_kinase"/>
    <property type="match status" value="1"/>
</dbReference>
<dbReference type="HAMAP" id="MF_00228">
    <property type="entry name" value="Thz_kinase"/>
    <property type="match status" value="1"/>
</dbReference>
<sequence>MTNQTRDNVSALVSRMRDRKPLVHCITNYVAMNISANVLLAIGASPAMIHAPEEAGEFASIADALLVNIGTVSPHWFNGMSVAAKAANAAGKPWVFDPVAHFATAYRREATAQLMTLAPTIIRGNASEIIALAGASGGGRGVDSGDSVEQAKEAARTLARRYCTVISVSGEHDFVTDGKREAIIIGGSAWMPSVTALGCSLSATTAAFAAIAEKNFFCAAIAALACFAEAGEKAAERAEGAGTFAIAFLDALSTLDSSAPAQRIASS</sequence>
<keyword evidence="4 11" id="KW-0808">Transferase</keyword>
<comment type="catalytic activity">
    <reaction evidence="1 11">
        <text>5-(2-hydroxyethyl)-4-methylthiazole + ATP = 4-methyl-5-(2-phosphooxyethyl)-thiazole + ADP + H(+)</text>
        <dbReference type="Rhea" id="RHEA:24212"/>
        <dbReference type="ChEBI" id="CHEBI:15378"/>
        <dbReference type="ChEBI" id="CHEBI:17957"/>
        <dbReference type="ChEBI" id="CHEBI:30616"/>
        <dbReference type="ChEBI" id="CHEBI:58296"/>
        <dbReference type="ChEBI" id="CHEBI:456216"/>
        <dbReference type="EC" id="2.7.1.50"/>
    </reaction>
</comment>
<dbReference type="Gene3D" id="3.40.1190.20">
    <property type="match status" value="1"/>
</dbReference>
<dbReference type="GO" id="GO:0004417">
    <property type="term" value="F:hydroxyethylthiazole kinase activity"/>
    <property type="evidence" value="ECO:0007669"/>
    <property type="project" value="UniProtKB-UniRule"/>
</dbReference>
<reference evidence="12" key="1">
    <citation type="journal article" date="2014" name="Int. J. Syst. Evol. Microbiol.">
        <title>Complete genome sequence of Corynebacterium casei LMG S-19264T (=DSM 44701T), isolated from a smear-ripened cheese.</title>
        <authorList>
            <consortium name="US DOE Joint Genome Institute (JGI-PGF)"/>
            <person name="Walter F."/>
            <person name="Albersmeier A."/>
            <person name="Kalinowski J."/>
            <person name="Ruckert C."/>
        </authorList>
    </citation>
    <scope>NUCLEOTIDE SEQUENCE</scope>
    <source>
        <strain evidence="12">KCTC 42097</strain>
    </source>
</reference>
<evidence type="ECO:0000256" key="1">
    <source>
        <dbReference type="ARBA" id="ARBA00001771"/>
    </source>
</evidence>
<keyword evidence="6 11" id="KW-0547">Nucleotide-binding</keyword>
<proteinExistence type="inferred from homology"/>
<organism evidence="12 13">
    <name type="scientific">Limoniibacter endophyticus</name>
    <dbReference type="NCBI Taxonomy" id="1565040"/>
    <lineage>
        <taxon>Bacteria</taxon>
        <taxon>Pseudomonadati</taxon>
        <taxon>Pseudomonadota</taxon>
        <taxon>Alphaproteobacteria</taxon>
        <taxon>Hyphomicrobiales</taxon>
        <taxon>Bartonellaceae</taxon>
        <taxon>Limoniibacter</taxon>
    </lineage>
</organism>
<comment type="similarity">
    <text evidence="11">Belongs to the Thz kinase family.</text>
</comment>
<evidence type="ECO:0000256" key="9">
    <source>
        <dbReference type="ARBA" id="ARBA00022842"/>
    </source>
</evidence>
<comment type="cofactor">
    <cofactor evidence="2 11">
        <name>Mg(2+)</name>
        <dbReference type="ChEBI" id="CHEBI:18420"/>
    </cofactor>
</comment>
<keyword evidence="10 11" id="KW-0784">Thiamine biosynthesis</keyword>